<dbReference type="HOGENOM" id="CLU_149476_0_0_1"/>
<evidence type="ECO:0000313" key="2">
    <source>
        <dbReference type="EMBL" id="KIK58036.1"/>
    </source>
</evidence>
<dbReference type="OrthoDB" id="3258722at2759"/>
<feature type="compositionally biased region" description="Polar residues" evidence="1">
    <location>
        <begin position="1"/>
        <end position="10"/>
    </location>
</feature>
<evidence type="ECO:0000313" key="3">
    <source>
        <dbReference type="Proteomes" id="UP000053593"/>
    </source>
</evidence>
<protein>
    <submittedName>
        <fullName evidence="2">Uncharacterized protein</fullName>
    </submittedName>
</protein>
<feature type="region of interest" description="Disordered" evidence="1">
    <location>
        <begin position="56"/>
        <end position="75"/>
    </location>
</feature>
<accession>A0A0D0BS06</accession>
<dbReference type="Proteomes" id="UP000053593">
    <property type="component" value="Unassembled WGS sequence"/>
</dbReference>
<keyword evidence="3" id="KW-1185">Reference proteome</keyword>
<organism evidence="2 3">
    <name type="scientific">Collybiopsis luxurians FD-317 M1</name>
    <dbReference type="NCBI Taxonomy" id="944289"/>
    <lineage>
        <taxon>Eukaryota</taxon>
        <taxon>Fungi</taxon>
        <taxon>Dikarya</taxon>
        <taxon>Basidiomycota</taxon>
        <taxon>Agaricomycotina</taxon>
        <taxon>Agaricomycetes</taxon>
        <taxon>Agaricomycetidae</taxon>
        <taxon>Agaricales</taxon>
        <taxon>Marasmiineae</taxon>
        <taxon>Omphalotaceae</taxon>
        <taxon>Collybiopsis</taxon>
        <taxon>Collybiopsis luxurians</taxon>
    </lineage>
</organism>
<sequence>MASWDQQTLDTPMDGVEENVPITSTSNLGAMFTGASNFTISGSPSFNVWHQTFGSFNEEDSTPAPPGYTPNMADLGPASPFFTGRQDVLLELESYFSLDTLSTSIHERKIFVLYGMGGAGKT</sequence>
<feature type="region of interest" description="Disordered" evidence="1">
    <location>
        <begin position="1"/>
        <end position="21"/>
    </location>
</feature>
<gene>
    <name evidence="2" type="ORF">GYMLUDRAFT_45590</name>
</gene>
<dbReference type="AlphaFoldDB" id="A0A0D0BS06"/>
<proteinExistence type="predicted"/>
<dbReference type="EMBL" id="KN834787">
    <property type="protein sequence ID" value="KIK58036.1"/>
    <property type="molecule type" value="Genomic_DNA"/>
</dbReference>
<evidence type="ECO:0000256" key="1">
    <source>
        <dbReference type="SAM" id="MobiDB-lite"/>
    </source>
</evidence>
<name>A0A0D0BS06_9AGAR</name>
<reference evidence="2 3" key="1">
    <citation type="submission" date="2014-04" db="EMBL/GenBank/DDBJ databases">
        <title>Evolutionary Origins and Diversification of the Mycorrhizal Mutualists.</title>
        <authorList>
            <consortium name="DOE Joint Genome Institute"/>
            <consortium name="Mycorrhizal Genomics Consortium"/>
            <person name="Kohler A."/>
            <person name="Kuo A."/>
            <person name="Nagy L.G."/>
            <person name="Floudas D."/>
            <person name="Copeland A."/>
            <person name="Barry K.W."/>
            <person name="Cichocki N."/>
            <person name="Veneault-Fourrey C."/>
            <person name="LaButti K."/>
            <person name="Lindquist E.A."/>
            <person name="Lipzen A."/>
            <person name="Lundell T."/>
            <person name="Morin E."/>
            <person name="Murat C."/>
            <person name="Riley R."/>
            <person name="Ohm R."/>
            <person name="Sun H."/>
            <person name="Tunlid A."/>
            <person name="Henrissat B."/>
            <person name="Grigoriev I.V."/>
            <person name="Hibbett D.S."/>
            <person name="Martin F."/>
        </authorList>
    </citation>
    <scope>NUCLEOTIDE SEQUENCE [LARGE SCALE GENOMIC DNA]</scope>
    <source>
        <strain evidence="2 3">FD-317 M1</strain>
    </source>
</reference>